<evidence type="ECO:0000313" key="2">
    <source>
        <dbReference type="Proteomes" id="UP000661280"/>
    </source>
</evidence>
<dbReference type="KEGG" id="aluc:AKAW2_60960S"/>
<dbReference type="AlphaFoldDB" id="A0A7R8A202"/>
<dbReference type="RefSeq" id="XP_041546458.1">
    <property type="nucleotide sequence ID" value="XM_041693143.1"/>
</dbReference>
<proteinExistence type="predicted"/>
<organism evidence="1 2">
    <name type="scientific">Aspergillus kawachii</name>
    <name type="common">White koji mold</name>
    <name type="synonym">Aspergillus awamori var. kawachi</name>
    <dbReference type="NCBI Taxonomy" id="1069201"/>
    <lineage>
        <taxon>Eukaryota</taxon>
        <taxon>Fungi</taxon>
        <taxon>Dikarya</taxon>
        <taxon>Ascomycota</taxon>
        <taxon>Pezizomycotina</taxon>
        <taxon>Eurotiomycetes</taxon>
        <taxon>Eurotiomycetidae</taxon>
        <taxon>Eurotiales</taxon>
        <taxon>Aspergillaceae</taxon>
        <taxon>Aspergillus</taxon>
        <taxon>Aspergillus subgen. Circumdati</taxon>
    </lineage>
</organism>
<evidence type="ECO:0000313" key="1">
    <source>
        <dbReference type="EMBL" id="BCS02696.1"/>
    </source>
</evidence>
<dbReference type="Proteomes" id="UP000661280">
    <property type="component" value="Chromosome 6"/>
</dbReference>
<dbReference type="EMBL" id="AP024430">
    <property type="protein sequence ID" value="BCS02696.1"/>
    <property type="molecule type" value="Genomic_DNA"/>
</dbReference>
<name>A0A7R8A202_ASPKA</name>
<dbReference type="GeneID" id="64964017"/>
<protein>
    <submittedName>
        <fullName evidence="1">Uncharacterized protein</fullName>
    </submittedName>
</protein>
<gene>
    <name evidence="1" type="ORF">AKAW2_60960S</name>
</gene>
<reference evidence="1" key="2">
    <citation type="submission" date="2021-02" db="EMBL/GenBank/DDBJ databases">
        <title>Aspergillus luchuensis mut. kawachii IFO 4304 genome sequence.</title>
        <authorList>
            <person name="Mori K."/>
            <person name="Kadooka C."/>
            <person name="Goto M."/>
            <person name="Futagami T."/>
        </authorList>
    </citation>
    <scope>NUCLEOTIDE SEQUENCE</scope>
    <source>
        <strain evidence="1">IFO 4308</strain>
    </source>
</reference>
<sequence>MLPILEDREKFQEIMKRKNADNQTAEDRKNNGCKNWATWYDNKANRWENGTGRFQDDSGV</sequence>
<keyword evidence="2" id="KW-1185">Reference proteome</keyword>
<reference evidence="1" key="1">
    <citation type="submission" date="2021-01" db="EMBL/GenBank/DDBJ databases">
        <authorList>
            <consortium name="Aspergillus luchuensis mut. kawachii IFO 4304 genome sequencing consortium"/>
            <person name="Kazuki M."/>
            <person name="Futagami T."/>
        </authorList>
    </citation>
    <scope>NUCLEOTIDE SEQUENCE</scope>
    <source>
        <strain evidence="1">IFO 4308</strain>
    </source>
</reference>
<accession>A0A7R8A202</accession>